<name>A0ABX6T1R4_9SPHN</name>
<dbReference type="EMBL" id="CP060780">
    <property type="protein sequence ID" value="QNP43640.1"/>
    <property type="molecule type" value="Genomic_DNA"/>
</dbReference>
<organism evidence="1 2">
    <name type="scientific">Sphingomonas daechungensis</name>
    <dbReference type="NCBI Taxonomy" id="1176646"/>
    <lineage>
        <taxon>Bacteria</taxon>
        <taxon>Pseudomonadati</taxon>
        <taxon>Pseudomonadota</taxon>
        <taxon>Alphaproteobacteria</taxon>
        <taxon>Sphingomonadales</taxon>
        <taxon>Sphingomonadaceae</taxon>
        <taxon>Sphingomonas</taxon>
    </lineage>
</organism>
<reference evidence="1 2" key="1">
    <citation type="submission" date="2020-08" db="EMBL/GenBank/DDBJ databases">
        <title>Genome sequence of Sphingomonas daechungensis KACC 18115T.</title>
        <authorList>
            <person name="Hyun D.-W."/>
            <person name="Bae J.-W."/>
        </authorList>
    </citation>
    <scope>NUCLEOTIDE SEQUENCE [LARGE SCALE GENOMIC DNA]</scope>
    <source>
        <strain evidence="1 2">KACC 18115</strain>
    </source>
</reference>
<evidence type="ECO:0008006" key="3">
    <source>
        <dbReference type="Google" id="ProtNLM"/>
    </source>
</evidence>
<protein>
    <recommendedName>
        <fullName evidence="3">Lipoprotein</fullName>
    </recommendedName>
</protein>
<evidence type="ECO:0000313" key="1">
    <source>
        <dbReference type="EMBL" id="QNP43640.1"/>
    </source>
</evidence>
<proteinExistence type="predicted"/>
<gene>
    <name evidence="1" type="ORF">H9L15_02715</name>
</gene>
<evidence type="ECO:0000313" key="2">
    <source>
        <dbReference type="Proteomes" id="UP000516134"/>
    </source>
</evidence>
<accession>A0ABX6T1R4</accession>
<dbReference type="RefSeq" id="WP_187715065.1">
    <property type="nucleotide sequence ID" value="NZ_BAABJC010000001.1"/>
</dbReference>
<keyword evidence="2" id="KW-1185">Reference proteome</keyword>
<sequence>MMMSLAAATLLNAAAVTTPVAPDQLPNLFIAACFEGKAAATSATQVGFDGLPTAIRSRLGKPSEAQVWKIAGSEDSYLYSLSYTDRSFSPRICGVASQNLVLRPASAAVESHLRGGQPSAGSFKPVEWLNDKEGYRALATRTGGYTVLQVNWNKDAKVTPTQ</sequence>
<dbReference type="Proteomes" id="UP000516134">
    <property type="component" value="Chromosome"/>
</dbReference>